<organism evidence="1">
    <name type="scientific">Ochrobactrum sp. PW1</name>
    <dbReference type="NCBI Taxonomy" id="1882222"/>
    <lineage>
        <taxon>Bacteria</taxon>
        <taxon>Pseudomonadati</taxon>
        <taxon>Pseudomonadota</taxon>
        <taxon>Alphaproteobacteria</taxon>
        <taxon>Hyphomicrobiales</taxon>
        <taxon>Brucellaceae</taxon>
        <taxon>Brucella/Ochrobactrum group</taxon>
        <taxon>Ochrobactrum</taxon>
    </lineage>
</organism>
<protein>
    <submittedName>
        <fullName evidence="1">Uncharacterized protein</fullName>
    </submittedName>
</protein>
<dbReference type="AlphaFoldDB" id="A0A292GIU3"/>
<accession>A0A292GIU3</accession>
<evidence type="ECO:0000313" key="1">
    <source>
        <dbReference type="EMBL" id="BBA72894.1"/>
    </source>
</evidence>
<name>A0A292GIU3_9HYPH</name>
<reference evidence="1" key="1">
    <citation type="submission" date="2016-07" db="EMBL/GenBank/DDBJ databases">
        <title>Genomics reveals synergistic degradation of pyrene by five bacteria in a mangrove sediment-derived bacterial consortium.</title>
        <authorList>
            <person name="Wanapaisan P."/>
            <person name="Vejarano F."/>
            <person name="Chakraborty J."/>
            <person name="Shintani M."/>
            <person name="Muangchinda C."/>
            <person name="Laothamteep N."/>
            <person name="Suzuki-Minakuchi C."/>
            <person name="Inoue K."/>
            <person name="Nojiri H."/>
            <person name="Pinyakong O."/>
        </authorList>
    </citation>
    <scope>NUCLEOTIDE SEQUENCE</scope>
    <source>
        <strain evidence="1">PW1</strain>
    </source>
</reference>
<sequence>MNALVQSYDAEIEEVLAYHGGDVRAAIEALLKDRDFLIREVELSRLAVTHGRPVDLFKRAA</sequence>
<dbReference type="EMBL" id="LC171366">
    <property type="protein sequence ID" value="BBA72894.1"/>
    <property type="molecule type" value="Genomic_DNA"/>
</dbReference>
<dbReference type="CDD" id="cd14279">
    <property type="entry name" value="CUE"/>
    <property type="match status" value="1"/>
</dbReference>
<proteinExistence type="predicted"/>